<proteinExistence type="predicted"/>
<protein>
    <submittedName>
        <fullName evidence="1">Uncharacterized protein</fullName>
    </submittedName>
</protein>
<dbReference type="EMBL" id="MU394462">
    <property type="protein sequence ID" value="KAI6080262.1"/>
    <property type="molecule type" value="Genomic_DNA"/>
</dbReference>
<name>A0ACC0CIU4_9PEZI</name>
<evidence type="ECO:0000313" key="1">
    <source>
        <dbReference type="EMBL" id="KAI6080262.1"/>
    </source>
</evidence>
<keyword evidence="2" id="KW-1185">Reference proteome</keyword>
<gene>
    <name evidence="1" type="ORF">F4821DRAFT_251914</name>
</gene>
<sequence length="102" mass="11845">MLENGELKKIRSTQERIHPSEREGIFHLDQHRSQFSRICHMMEERQRLSSTLFRIAPLRSAEGVAAVEDLIALITNTCRVAYQLSLRPIDGSCPYCFRNLEQ</sequence>
<evidence type="ECO:0000313" key="2">
    <source>
        <dbReference type="Proteomes" id="UP001497680"/>
    </source>
</evidence>
<organism evidence="1 2">
    <name type="scientific">Hypoxylon rubiginosum</name>
    <dbReference type="NCBI Taxonomy" id="110542"/>
    <lineage>
        <taxon>Eukaryota</taxon>
        <taxon>Fungi</taxon>
        <taxon>Dikarya</taxon>
        <taxon>Ascomycota</taxon>
        <taxon>Pezizomycotina</taxon>
        <taxon>Sordariomycetes</taxon>
        <taxon>Xylariomycetidae</taxon>
        <taxon>Xylariales</taxon>
        <taxon>Hypoxylaceae</taxon>
        <taxon>Hypoxylon</taxon>
    </lineage>
</organism>
<dbReference type="Proteomes" id="UP001497680">
    <property type="component" value="Unassembled WGS sequence"/>
</dbReference>
<reference evidence="1 2" key="1">
    <citation type="journal article" date="2022" name="New Phytol.">
        <title>Ecological generalism drives hyperdiversity of secondary metabolite gene clusters in xylarialean endophytes.</title>
        <authorList>
            <person name="Franco M.E.E."/>
            <person name="Wisecaver J.H."/>
            <person name="Arnold A.E."/>
            <person name="Ju Y.M."/>
            <person name="Slot J.C."/>
            <person name="Ahrendt S."/>
            <person name="Moore L.P."/>
            <person name="Eastman K.E."/>
            <person name="Scott K."/>
            <person name="Konkel Z."/>
            <person name="Mondo S.J."/>
            <person name="Kuo A."/>
            <person name="Hayes R.D."/>
            <person name="Haridas S."/>
            <person name="Andreopoulos B."/>
            <person name="Riley R."/>
            <person name="LaButti K."/>
            <person name="Pangilinan J."/>
            <person name="Lipzen A."/>
            <person name="Amirebrahimi M."/>
            <person name="Yan J."/>
            <person name="Adam C."/>
            <person name="Keymanesh K."/>
            <person name="Ng V."/>
            <person name="Louie K."/>
            <person name="Northen T."/>
            <person name="Drula E."/>
            <person name="Henrissat B."/>
            <person name="Hsieh H.M."/>
            <person name="Youens-Clark K."/>
            <person name="Lutzoni F."/>
            <person name="Miadlikowska J."/>
            <person name="Eastwood D.C."/>
            <person name="Hamelin R.C."/>
            <person name="Grigoriev I.V."/>
            <person name="U'Ren J.M."/>
        </authorList>
    </citation>
    <scope>NUCLEOTIDE SEQUENCE [LARGE SCALE GENOMIC DNA]</scope>
    <source>
        <strain evidence="1 2">ER1909</strain>
    </source>
</reference>
<accession>A0ACC0CIU4</accession>
<comment type="caution">
    <text evidence="1">The sequence shown here is derived from an EMBL/GenBank/DDBJ whole genome shotgun (WGS) entry which is preliminary data.</text>
</comment>